<dbReference type="GO" id="GO:0016020">
    <property type="term" value="C:membrane"/>
    <property type="evidence" value="ECO:0007669"/>
    <property type="project" value="UniProtKB-SubCell"/>
</dbReference>
<evidence type="ECO:0000259" key="14">
    <source>
        <dbReference type="Pfam" id="PF02434"/>
    </source>
</evidence>
<feature type="domain" description="Fringe-like glycosyltransferase" evidence="14">
    <location>
        <begin position="235"/>
        <end position="334"/>
    </location>
</feature>
<evidence type="ECO:0000313" key="16">
    <source>
        <dbReference type="Proteomes" id="UP001152533"/>
    </source>
</evidence>
<feature type="region of interest" description="Disordered" evidence="12">
    <location>
        <begin position="57"/>
        <end position="124"/>
    </location>
</feature>
<evidence type="ECO:0000256" key="9">
    <source>
        <dbReference type="ARBA" id="ARBA00022968"/>
    </source>
</evidence>
<evidence type="ECO:0000256" key="3">
    <source>
        <dbReference type="ARBA" id="ARBA00006462"/>
    </source>
</evidence>
<feature type="compositionally biased region" description="Pro residues" evidence="12">
    <location>
        <begin position="83"/>
        <end position="95"/>
    </location>
</feature>
<keyword evidence="16" id="KW-1185">Reference proteome</keyword>
<comment type="caution">
    <text evidence="15">The sequence shown here is derived from an EMBL/GenBank/DDBJ whole genome shotgun (WGS) entry which is preliminary data.</text>
</comment>
<evidence type="ECO:0000256" key="2">
    <source>
        <dbReference type="ARBA" id="ARBA00004922"/>
    </source>
</evidence>
<protein>
    <recommendedName>
        <fullName evidence="4">N-acetylgalactosaminide beta-1,3-galactosyltransferase</fullName>
        <ecNumber evidence="4">2.4.1.122</ecNumber>
    </recommendedName>
</protein>
<dbReference type="Gene3D" id="3.90.550.50">
    <property type="match status" value="1"/>
</dbReference>
<comment type="similarity">
    <text evidence="3">Belongs to the glycosyltransferase 31 family. Beta3-Gal-T subfamily.</text>
</comment>
<proteinExistence type="inferred from homology"/>
<sequence length="536" mass="60978">MGLTQRRHDGFVNPILASKMLSRRALTVLALVTVTAVVFLISSRRLGADWAIEGPNYHPFQQGHGPPPPPGPPGSSPSAGPGGRPPPPGPPPPGGKPDKPSAEDDRQAQHNVTNQDIPYRPHDPICDTFPDTSNILVIMKTGATESFDKVPTQLMTMLKCLPEFFIFSDLDQTIANYHIRDSLDSVLPEAMDGNKDFDLYRRQKACQADQQSCNKLAVSKDEGWNLDKYKNVHIAEKTYHMRPNYDWYVYIDADTYVLWPTLVQWLKKLNPKNKHYLGSVTMIRNFIFGHGGSGYIISQAAHRDMIAGKEKVGNQWDVRASKECCGDYIFALAMKENADVDVHNVWPTINGEKPFTLPYGPTHWCHPIVTMHHMNAEEISTFWEFEHERYADPSLPSPPPVMRIKDIYHRFFAPKMIPERADWDNLADDRFYLDEAANKHDDTQLSRAKLDDLSPEEKEAHKSFGQCRKACEADQNCFSFQYRDGVCGFSWAFKLGHPVRKESQEEKRRMSGWDVRKINSWIEKQGECGPVKWPDV</sequence>
<dbReference type="EC" id="2.4.1.122" evidence="4"/>
<evidence type="ECO:0000256" key="7">
    <source>
        <dbReference type="ARBA" id="ARBA00022692"/>
    </source>
</evidence>
<dbReference type="AlphaFoldDB" id="A0A9W4RVH1"/>
<dbReference type="Pfam" id="PF02434">
    <property type="entry name" value="Fringe"/>
    <property type="match status" value="1"/>
</dbReference>
<comment type="subcellular location">
    <subcellularLocation>
        <location evidence="1">Membrane</location>
        <topology evidence="1">Single-pass type II membrane protein</topology>
    </subcellularLocation>
</comment>
<evidence type="ECO:0000256" key="13">
    <source>
        <dbReference type="SAM" id="Phobius"/>
    </source>
</evidence>
<evidence type="ECO:0000256" key="6">
    <source>
        <dbReference type="ARBA" id="ARBA00022679"/>
    </source>
</evidence>
<evidence type="ECO:0000256" key="4">
    <source>
        <dbReference type="ARBA" id="ARBA00012557"/>
    </source>
</evidence>
<organism evidence="15 16">
    <name type="scientific">Colletotrichum noveboracense</name>
    <dbReference type="NCBI Taxonomy" id="2664923"/>
    <lineage>
        <taxon>Eukaryota</taxon>
        <taxon>Fungi</taxon>
        <taxon>Dikarya</taxon>
        <taxon>Ascomycota</taxon>
        <taxon>Pezizomycotina</taxon>
        <taxon>Sordariomycetes</taxon>
        <taxon>Hypocreomycetidae</taxon>
        <taxon>Glomerellales</taxon>
        <taxon>Glomerellaceae</taxon>
        <taxon>Colletotrichum</taxon>
        <taxon>Colletotrichum gloeosporioides species complex</taxon>
    </lineage>
</organism>
<gene>
    <name evidence="15" type="ORF">CGXH109_LOCUS67600</name>
</gene>
<evidence type="ECO:0000256" key="1">
    <source>
        <dbReference type="ARBA" id="ARBA00004606"/>
    </source>
</evidence>
<keyword evidence="8" id="KW-0547">Nucleotide-binding</keyword>
<evidence type="ECO:0000256" key="8">
    <source>
        <dbReference type="ARBA" id="ARBA00022741"/>
    </source>
</evidence>
<keyword evidence="5" id="KW-0328">Glycosyltransferase</keyword>
<dbReference type="PANTHER" id="PTHR23033">
    <property type="entry name" value="BETA1,3-GALACTOSYLTRANSFERASE"/>
    <property type="match status" value="1"/>
</dbReference>
<feature type="compositionally biased region" description="Pro residues" evidence="12">
    <location>
        <begin position="65"/>
        <end position="75"/>
    </location>
</feature>
<feature type="transmembrane region" description="Helical" evidence="13">
    <location>
        <begin position="21"/>
        <end position="41"/>
    </location>
</feature>
<accession>A0A9W4RVH1</accession>
<evidence type="ECO:0000256" key="11">
    <source>
        <dbReference type="ARBA" id="ARBA00023136"/>
    </source>
</evidence>
<evidence type="ECO:0000256" key="10">
    <source>
        <dbReference type="ARBA" id="ARBA00022989"/>
    </source>
</evidence>
<dbReference type="PANTHER" id="PTHR23033:SF40">
    <property type="entry name" value="APPLE DOMAIN-CONTAINING PROTEIN"/>
    <property type="match status" value="1"/>
</dbReference>
<comment type="pathway">
    <text evidence="2">Protein modification; protein glycosylation.</text>
</comment>
<keyword evidence="10 13" id="KW-1133">Transmembrane helix</keyword>
<dbReference type="GO" id="GO:0016263">
    <property type="term" value="F:glycoprotein-N-acetylgalactosamine 3-beta-galactosyltransferase activity"/>
    <property type="evidence" value="ECO:0007669"/>
    <property type="project" value="UniProtKB-EC"/>
</dbReference>
<evidence type="ECO:0000256" key="5">
    <source>
        <dbReference type="ARBA" id="ARBA00022676"/>
    </source>
</evidence>
<evidence type="ECO:0000256" key="12">
    <source>
        <dbReference type="SAM" id="MobiDB-lite"/>
    </source>
</evidence>
<reference evidence="15" key="1">
    <citation type="submission" date="2022-08" db="EMBL/GenBank/DDBJ databases">
        <authorList>
            <person name="Giroux E."/>
            <person name="Giroux E."/>
        </authorList>
    </citation>
    <scope>NUCLEOTIDE SEQUENCE</scope>
    <source>
        <strain evidence="15">H1091258</strain>
    </source>
</reference>
<keyword evidence="7 13" id="KW-0812">Transmembrane</keyword>
<dbReference type="GO" id="GO:0000166">
    <property type="term" value="F:nucleotide binding"/>
    <property type="evidence" value="ECO:0007669"/>
    <property type="project" value="UniProtKB-KW"/>
</dbReference>
<keyword evidence="11 13" id="KW-0472">Membrane</keyword>
<dbReference type="InterPro" id="IPR003378">
    <property type="entry name" value="Fringe-like_glycosylTrfase"/>
</dbReference>
<evidence type="ECO:0000313" key="15">
    <source>
        <dbReference type="EMBL" id="CAI0647647.1"/>
    </source>
</evidence>
<name>A0A9W4RVH1_9PEZI</name>
<feature type="compositionally biased region" description="Basic and acidic residues" evidence="12">
    <location>
        <begin position="96"/>
        <end position="108"/>
    </location>
</feature>
<dbReference type="EMBL" id="CAMGZC010000456">
    <property type="protein sequence ID" value="CAI0647647.1"/>
    <property type="molecule type" value="Genomic_DNA"/>
</dbReference>
<keyword evidence="9" id="KW-0735">Signal-anchor</keyword>
<dbReference type="Proteomes" id="UP001152533">
    <property type="component" value="Unassembled WGS sequence"/>
</dbReference>
<dbReference type="FunFam" id="3.90.550.50:FF:000039">
    <property type="entry name" value="WGS project CABT00000000 data, contig 2.9"/>
    <property type="match status" value="1"/>
</dbReference>
<dbReference type="InterPro" id="IPR026050">
    <property type="entry name" value="C1GALT1/C1GALT1_chp1"/>
</dbReference>
<keyword evidence="6" id="KW-0808">Transferase</keyword>